<comment type="caution">
    <text evidence="20">The sequence shown here is derived from an EMBL/GenBank/DDBJ whole genome shotgun (WGS) entry which is preliminary data.</text>
</comment>
<evidence type="ECO:0000256" key="15">
    <source>
        <dbReference type="ARBA" id="ARBA00023136"/>
    </source>
</evidence>
<evidence type="ECO:0000256" key="5">
    <source>
        <dbReference type="ARBA" id="ARBA00013555"/>
    </source>
</evidence>
<keyword evidence="15 18" id="KW-0472">Membrane</keyword>
<feature type="transmembrane region" description="Helical" evidence="18">
    <location>
        <begin position="748"/>
        <end position="772"/>
    </location>
</feature>
<evidence type="ECO:0000256" key="2">
    <source>
        <dbReference type="ARBA" id="ARBA00004429"/>
    </source>
</evidence>
<evidence type="ECO:0000256" key="13">
    <source>
        <dbReference type="ARBA" id="ARBA00022967"/>
    </source>
</evidence>
<dbReference type="SUPFAM" id="SSF81665">
    <property type="entry name" value="Calcium ATPase, transmembrane domain M"/>
    <property type="match status" value="1"/>
</dbReference>
<evidence type="ECO:0000256" key="12">
    <source>
        <dbReference type="ARBA" id="ARBA00022842"/>
    </source>
</evidence>
<dbReference type="InterPro" id="IPR044492">
    <property type="entry name" value="P_typ_ATPase_HD_dom"/>
</dbReference>
<evidence type="ECO:0000256" key="8">
    <source>
        <dbReference type="ARBA" id="ARBA00022553"/>
    </source>
</evidence>
<dbReference type="SUPFAM" id="SSF56784">
    <property type="entry name" value="HAD-like"/>
    <property type="match status" value="1"/>
</dbReference>
<evidence type="ECO:0000256" key="18">
    <source>
        <dbReference type="SAM" id="Phobius"/>
    </source>
</evidence>
<reference evidence="20" key="1">
    <citation type="journal article" date="2021" name="PeerJ">
        <title>Extensive microbial diversity within the chicken gut microbiome revealed by metagenomics and culture.</title>
        <authorList>
            <person name="Gilroy R."/>
            <person name="Ravi A."/>
            <person name="Getino M."/>
            <person name="Pursley I."/>
            <person name="Horton D.L."/>
            <person name="Alikhan N.F."/>
            <person name="Baker D."/>
            <person name="Gharbi K."/>
            <person name="Hall N."/>
            <person name="Watson M."/>
            <person name="Adriaenssens E.M."/>
            <person name="Foster-Nyarko E."/>
            <person name="Jarju S."/>
            <person name="Secka A."/>
            <person name="Antonio M."/>
            <person name="Oren A."/>
            <person name="Chaudhuri R.R."/>
            <person name="La Ragione R."/>
            <person name="Hildebrand F."/>
            <person name="Pallen M.J."/>
        </authorList>
    </citation>
    <scope>NUCLEOTIDE SEQUENCE</scope>
    <source>
        <strain evidence="20">ChiSxjej6B18-287</strain>
    </source>
</reference>
<dbReference type="Pfam" id="PF13246">
    <property type="entry name" value="Cation_ATPase"/>
    <property type="match status" value="1"/>
</dbReference>
<dbReference type="GO" id="GO:0015444">
    <property type="term" value="F:P-type magnesium transporter activity"/>
    <property type="evidence" value="ECO:0007669"/>
    <property type="project" value="UniProtKB-EC"/>
</dbReference>
<evidence type="ECO:0000259" key="19">
    <source>
        <dbReference type="SMART" id="SM00831"/>
    </source>
</evidence>
<keyword evidence="9 18" id="KW-0812">Transmembrane</keyword>
<dbReference type="InterPro" id="IPR001757">
    <property type="entry name" value="P_typ_ATPase"/>
</dbReference>
<dbReference type="NCBIfam" id="TIGR01524">
    <property type="entry name" value="ATPase-IIIB_Mg"/>
    <property type="match status" value="1"/>
</dbReference>
<dbReference type="GO" id="GO:0005886">
    <property type="term" value="C:plasma membrane"/>
    <property type="evidence" value="ECO:0007669"/>
    <property type="project" value="UniProtKB-SubCell"/>
</dbReference>
<dbReference type="InterPro" id="IPR004014">
    <property type="entry name" value="ATPase_P-typ_cation-transptr_N"/>
</dbReference>
<dbReference type="SUPFAM" id="SSF81660">
    <property type="entry name" value="Metal cation-transporting ATPase, ATP-binding domain N"/>
    <property type="match status" value="1"/>
</dbReference>
<dbReference type="InterPro" id="IPR008250">
    <property type="entry name" value="ATPase_P-typ_transduc_dom_A_sf"/>
</dbReference>
<dbReference type="InterPro" id="IPR006068">
    <property type="entry name" value="ATPase_P-typ_cation-transptr_C"/>
</dbReference>
<dbReference type="Pfam" id="PF00689">
    <property type="entry name" value="Cation_ATPase_C"/>
    <property type="match status" value="1"/>
</dbReference>
<evidence type="ECO:0000313" key="21">
    <source>
        <dbReference type="Proteomes" id="UP000823893"/>
    </source>
</evidence>
<feature type="transmembrane region" description="Helical" evidence="18">
    <location>
        <begin position="669"/>
        <end position="693"/>
    </location>
</feature>
<evidence type="ECO:0000256" key="9">
    <source>
        <dbReference type="ARBA" id="ARBA00022692"/>
    </source>
</evidence>
<dbReference type="Gene3D" id="2.70.150.10">
    <property type="entry name" value="Calcium-transporting ATPase, cytoplasmic transduction domain A"/>
    <property type="match status" value="1"/>
</dbReference>
<dbReference type="Gene3D" id="1.20.1110.10">
    <property type="entry name" value="Calcium-transporting ATPase, transmembrane domain"/>
    <property type="match status" value="1"/>
</dbReference>
<dbReference type="InterPro" id="IPR036412">
    <property type="entry name" value="HAD-like_sf"/>
</dbReference>
<organism evidence="20 21">
    <name type="scientific">Candidatus Blautia merdigallinarum</name>
    <dbReference type="NCBI Taxonomy" id="2838495"/>
    <lineage>
        <taxon>Bacteria</taxon>
        <taxon>Bacillati</taxon>
        <taxon>Bacillota</taxon>
        <taxon>Clostridia</taxon>
        <taxon>Lachnospirales</taxon>
        <taxon>Lachnospiraceae</taxon>
        <taxon>Blautia</taxon>
    </lineage>
</organism>
<keyword evidence="7" id="KW-0997">Cell inner membrane</keyword>
<dbReference type="SUPFAM" id="SSF81653">
    <property type="entry name" value="Calcium ATPase, transduction domain A"/>
    <property type="match status" value="1"/>
</dbReference>
<evidence type="ECO:0000256" key="17">
    <source>
        <dbReference type="ARBA" id="ARBA00047295"/>
    </source>
</evidence>
<dbReference type="EMBL" id="DWWV01000105">
    <property type="protein sequence ID" value="HJC10805.1"/>
    <property type="molecule type" value="Genomic_DNA"/>
</dbReference>
<evidence type="ECO:0000256" key="16">
    <source>
        <dbReference type="ARBA" id="ARBA00029806"/>
    </source>
</evidence>
<comment type="catalytic activity">
    <reaction evidence="17">
        <text>Mg(2+)(out) + ATP + H2O = Mg(2+)(in) + ADP + phosphate + H(+)</text>
        <dbReference type="Rhea" id="RHEA:10260"/>
        <dbReference type="ChEBI" id="CHEBI:15377"/>
        <dbReference type="ChEBI" id="CHEBI:15378"/>
        <dbReference type="ChEBI" id="CHEBI:18420"/>
        <dbReference type="ChEBI" id="CHEBI:30616"/>
        <dbReference type="ChEBI" id="CHEBI:43474"/>
        <dbReference type="ChEBI" id="CHEBI:456216"/>
        <dbReference type="EC" id="7.2.2.14"/>
    </reaction>
</comment>
<keyword evidence="13" id="KW-1278">Translocase</keyword>
<dbReference type="GO" id="GO:0016887">
    <property type="term" value="F:ATP hydrolysis activity"/>
    <property type="evidence" value="ECO:0007669"/>
    <property type="project" value="InterPro"/>
</dbReference>
<keyword evidence="6" id="KW-1003">Cell membrane</keyword>
<dbReference type="AlphaFoldDB" id="A0A9D2N6G3"/>
<keyword evidence="8" id="KW-0597">Phosphoprotein</keyword>
<accession>A0A9D2N6G3</accession>
<keyword evidence="10" id="KW-0547">Nucleotide-binding</keyword>
<feature type="transmembrane region" description="Helical" evidence="18">
    <location>
        <begin position="284"/>
        <end position="303"/>
    </location>
</feature>
<evidence type="ECO:0000256" key="7">
    <source>
        <dbReference type="ARBA" id="ARBA00022519"/>
    </source>
</evidence>
<feature type="transmembrane region" description="Helical" evidence="18">
    <location>
        <begin position="822"/>
        <end position="841"/>
    </location>
</feature>
<comment type="subcellular location">
    <subcellularLocation>
        <location evidence="2">Cell inner membrane</location>
        <topology evidence="2">Multi-pass membrane protein</topology>
    </subcellularLocation>
</comment>
<name>A0A9D2N6G3_9FIRM</name>
<feature type="transmembrane region" description="Helical" evidence="18">
    <location>
        <begin position="853"/>
        <end position="872"/>
    </location>
</feature>
<keyword evidence="14 18" id="KW-1133">Transmembrane helix</keyword>
<dbReference type="InterPro" id="IPR023214">
    <property type="entry name" value="HAD_sf"/>
</dbReference>
<dbReference type="Pfam" id="PF00122">
    <property type="entry name" value="E1-E2_ATPase"/>
    <property type="match status" value="1"/>
</dbReference>
<feature type="transmembrane region" description="Helical" evidence="18">
    <location>
        <begin position="257"/>
        <end position="278"/>
    </location>
</feature>
<feature type="transmembrane region" description="Helical" evidence="18">
    <location>
        <begin position="65"/>
        <end position="84"/>
    </location>
</feature>
<evidence type="ECO:0000256" key="4">
    <source>
        <dbReference type="ARBA" id="ARBA00012786"/>
    </source>
</evidence>
<protein>
    <recommendedName>
        <fullName evidence="5">Magnesium-transporting ATPase, P-type 1</fullName>
        <ecNumber evidence="4">7.2.2.14</ecNumber>
    </recommendedName>
    <alternativeName>
        <fullName evidence="16">Mg(2+) transport ATPase, P-type 1</fullName>
    </alternativeName>
</protein>
<evidence type="ECO:0000256" key="3">
    <source>
        <dbReference type="ARBA" id="ARBA00008746"/>
    </source>
</evidence>
<dbReference type="InterPro" id="IPR006415">
    <property type="entry name" value="P-type_ATPase_IIIB"/>
</dbReference>
<dbReference type="Proteomes" id="UP000823893">
    <property type="component" value="Unassembled WGS sequence"/>
</dbReference>
<dbReference type="InterPro" id="IPR059000">
    <property type="entry name" value="ATPase_P-type_domA"/>
</dbReference>
<feature type="transmembrane region" description="Helical" evidence="18">
    <location>
        <begin position="96"/>
        <end position="115"/>
    </location>
</feature>
<dbReference type="Gene3D" id="3.40.1110.10">
    <property type="entry name" value="Calcium-transporting ATPase, cytoplasmic domain N"/>
    <property type="match status" value="1"/>
</dbReference>
<dbReference type="InterPro" id="IPR023298">
    <property type="entry name" value="ATPase_P-typ_TM_dom_sf"/>
</dbReference>
<dbReference type="GO" id="GO:0005524">
    <property type="term" value="F:ATP binding"/>
    <property type="evidence" value="ECO:0007669"/>
    <property type="project" value="UniProtKB-KW"/>
</dbReference>
<evidence type="ECO:0000256" key="14">
    <source>
        <dbReference type="ARBA" id="ARBA00022989"/>
    </source>
</evidence>
<dbReference type="EC" id="7.2.2.14" evidence="4"/>
<dbReference type="NCBIfam" id="TIGR01494">
    <property type="entry name" value="ATPase_P-type"/>
    <property type="match status" value="2"/>
</dbReference>
<dbReference type="PANTHER" id="PTHR42861">
    <property type="entry name" value="CALCIUM-TRANSPORTING ATPASE"/>
    <property type="match status" value="1"/>
</dbReference>
<feature type="transmembrane region" description="Helical" evidence="18">
    <location>
        <begin position="784"/>
        <end position="806"/>
    </location>
</feature>
<evidence type="ECO:0000256" key="6">
    <source>
        <dbReference type="ARBA" id="ARBA00022475"/>
    </source>
</evidence>
<evidence type="ECO:0000256" key="1">
    <source>
        <dbReference type="ARBA" id="ARBA00003954"/>
    </source>
</evidence>
<dbReference type="SMART" id="SM00831">
    <property type="entry name" value="Cation_ATPase_N"/>
    <property type="match status" value="1"/>
</dbReference>
<dbReference type="SFLD" id="SFLDG00002">
    <property type="entry name" value="C1.7:_P-type_atpase_like"/>
    <property type="match status" value="1"/>
</dbReference>
<evidence type="ECO:0000256" key="10">
    <source>
        <dbReference type="ARBA" id="ARBA00022741"/>
    </source>
</evidence>
<dbReference type="InterPro" id="IPR023299">
    <property type="entry name" value="ATPase_P-typ_cyto_dom_N"/>
</dbReference>
<proteinExistence type="inferred from homology"/>
<feature type="domain" description="Cation-transporting P-type ATPase N-terminal" evidence="19">
    <location>
        <begin position="15"/>
        <end position="86"/>
    </location>
</feature>
<dbReference type="SFLD" id="SFLDF00027">
    <property type="entry name" value="p-type_atpase"/>
    <property type="match status" value="1"/>
</dbReference>
<reference evidence="20" key="2">
    <citation type="submission" date="2021-04" db="EMBL/GenBank/DDBJ databases">
        <authorList>
            <person name="Gilroy R."/>
        </authorList>
    </citation>
    <scope>NUCLEOTIDE SEQUENCE</scope>
    <source>
        <strain evidence="20">ChiSxjej6B18-287</strain>
    </source>
</reference>
<keyword evidence="11" id="KW-0067">ATP-binding</keyword>
<dbReference type="Gene3D" id="3.40.50.1000">
    <property type="entry name" value="HAD superfamily/HAD-like"/>
    <property type="match status" value="1"/>
</dbReference>
<dbReference type="PRINTS" id="PR01836">
    <property type="entry name" value="MGATPASE"/>
</dbReference>
<evidence type="ECO:0000256" key="11">
    <source>
        <dbReference type="ARBA" id="ARBA00022840"/>
    </source>
</evidence>
<evidence type="ECO:0000313" key="20">
    <source>
        <dbReference type="EMBL" id="HJC10805.1"/>
    </source>
</evidence>
<dbReference type="SFLD" id="SFLDS00003">
    <property type="entry name" value="Haloacid_Dehalogenase"/>
    <property type="match status" value="1"/>
</dbReference>
<dbReference type="PROSITE" id="PS00154">
    <property type="entry name" value="ATPASE_E1_E2"/>
    <property type="match status" value="1"/>
</dbReference>
<gene>
    <name evidence="20" type="primary">mgtA</name>
    <name evidence="20" type="ORF">H9935_08295</name>
</gene>
<dbReference type="InterPro" id="IPR018303">
    <property type="entry name" value="ATPase_P-typ_P_site"/>
</dbReference>
<sequence>MKNDRSIHRRVFHYAHTGIDILYRDLQISGKGYDTEQIEKRRRQYGSNLLAGRAKDSVLYRLKRAFINPFTIILFILAVISFITDVILASNFSRDLTTVMIILSMLLVSGILRFIQEMRAKRTADHLTSLLHSTVTVRRDGEWKEISSSDLVVGDVVRLFAGDRIPADIRLTWTKDLFVSQSVITGESAILEKDAGILPMEKSKTYNQYSNIGFMGSSVTGGAAEGVVLAVGQDTVYGGFSGEESNRKNRFDQGANSIAWVLIRFMAVLVPVVFAAWGLTKGNWFSAFLFGLSAAVGLTPELLPMVINACLAKGCAAMGQKQTVVKNINAMQGFGSMDVLCVDKTGTLTGDRILLEYYMDILGNESEMVLDYGYLNSLYHTGVANHLDTAVLRCREMPEHETHFAELARQYLKLDEQPFDYDRKFASVLVKHKGQNLLIVKGSIDDVCRRCRYIEYKGKRSLMETDGFSSIHAIVDEMLEDGMKVLAVAYKKTDREEMDAGDEQELTLLGYLAFFDAPKKTATDAIQKLKNLHVEIKVLTGDQKDVTASVCRRLGIQEGQILTGREMDTLSEDEKMIRIENTAVFAELSPKQKVTILQVLQENGHTVGFLGDGMNDLPAIVESDVGISVDTAAEAVKESADVILLKKDLNVLEEGILEGRKAFSNMSKYIRITASSNFGNILSIVAAGILLPFFPMTSVQLLLLNLLYDTLCLVLPWDHVDQDACSKPLEWSGRTLGRFMRFFGPISTIFDLLTFVFLFFVCCPAVCGGSYWSLSGTAEQARFIALFQTGWFLESMWSQTLILHLLRTKKIPLFQSKPSPPMMLVTTLGILLFTVLTFTPLGELIGLTALPLFYFGFLIGAVLLYLLLVTLAKGWYVKKYHELC</sequence>
<keyword evidence="12" id="KW-0460">Magnesium</keyword>
<comment type="function">
    <text evidence="1">Mediates magnesium influx to the cytosol.</text>
</comment>
<comment type="similarity">
    <text evidence="3">Belongs to the cation transport ATPase (P-type) (TC 3.A.3) family. Type IIIB subfamily.</text>
</comment>
<dbReference type="Pfam" id="PF00690">
    <property type="entry name" value="Cation_ATPase_N"/>
    <property type="match status" value="1"/>
</dbReference>